<comment type="subcellular location">
    <subcellularLocation>
        <location evidence="1 14">Cell membrane</location>
        <topology evidence="1 14">Multi-pass membrane protein</topology>
    </subcellularLocation>
</comment>
<dbReference type="GO" id="GO:0004930">
    <property type="term" value="F:G protein-coupled receptor activity"/>
    <property type="evidence" value="ECO:0007669"/>
    <property type="project" value="UniProtKB-KW"/>
</dbReference>
<proteinExistence type="inferred from homology"/>
<protein>
    <recommendedName>
        <fullName evidence="14">Olfactory receptor</fullName>
    </recommendedName>
</protein>
<dbReference type="Ensembl" id="ENSCCRT00015066392.1">
    <property type="protein sequence ID" value="ENSCCRP00015064278.1"/>
    <property type="gene ID" value="ENSCCRG00015026244.1"/>
</dbReference>
<feature type="transmembrane region" description="Helical" evidence="14">
    <location>
        <begin position="109"/>
        <end position="131"/>
    </location>
</feature>
<evidence type="ECO:0000256" key="2">
    <source>
        <dbReference type="ARBA" id="ARBA00022475"/>
    </source>
</evidence>
<evidence type="ECO:0000256" key="14">
    <source>
        <dbReference type="RuleBase" id="RU363047"/>
    </source>
</evidence>
<evidence type="ECO:0000256" key="4">
    <source>
        <dbReference type="ARBA" id="ARBA00022692"/>
    </source>
</evidence>
<evidence type="ECO:0000256" key="11">
    <source>
        <dbReference type="ARBA" id="ARBA00023180"/>
    </source>
</evidence>
<dbReference type="SUPFAM" id="SSF81321">
    <property type="entry name" value="Family A G protein-coupled receptor-like"/>
    <property type="match status" value="1"/>
</dbReference>
<dbReference type="PROSITE" id="PS00237">
    <property type="entry name" value="G_PROTEIN_RECEP_F1_1"/>
    <property type="match status" value="1"/>
</dbReference>
<evidence type="ECO:0000256" key="10">
    <source>
        <dbReference type="ARBA" id="ARBA00023170"/>
    </source>
</evidence>
<dbReference type="GO" id="GO:0004984">
    <property type="term" value="F:olfactory receptor activity"/>
    <property type="evidence" value="ECO:0007669"/>
    <property type="project" value="InterPro"/>
</dbReference>
<keyword evidence="4 13" id="KW-0812">Transmembrane</keyword>
<dbReference type="Ensembl" id="ENSCCRT00010116188.1">
    <property type="protein sequence ID" value="ENSCCRP00010104538.1"/>
    <property type="gene ID" value="ENSCCRG00010046108.1"/>
</dbReference>
<organism evidence="16 18">
    <name type="scientific">Cyprinus carpio</name>
    <name type="common">Common carp</name>
    <dbReference type="NCBI Taxonomy" id="7962"/>
    <lineage>
        <taxon>Eukaryota</taxon>
        <taxon>Metazoa</taxon>
        <taxon>Chordata</taxon>
        <taxon>Craniata</taxon>
        <taxon>Vertebrata</taxon>
        <taxon>Euteleostomi</taxon>
        <taxon>Actinopterygii</taxon>
        <taxon>Neopterygii</taxon>
        <taxon>Teleostei</taxon>
        <taxon>Ostariophysi</taxon>
        <taxon>Cypriniformes</taxon>
        <taxon>Cyprinidae</taxon>
        <taxon>Cyprininae</taxon>
        <taxon>Cyprinus</taxon>
    </lineage>
</organism>
<dbReference type="FunFam" id="1.20.1070.10:FF:000024">
    <property type="entry name" value="Olfactory receptor"/>
    <property type="match status" value="1"/>
</dbReference>
<evidence type="ECO:0000256" key="12">
    <source>
        <dbReference type="ARBA" id="ARBA00023224"/>
    </source>
</evidence>
<dbReference type="Proteomes" id="UP000694700">
    <property type="component" value="Unplaced"/>
</dbReference>
<evidence type="ECO:0000313" key="18">
    <source>
        <dbReference type="Proteomes" id="UP000694701"/>
    </source>
</evidence>
<dbReference type="AlphaFoldDB" id="A0A8C2DX08"/>
<feature type="transmembrane region" description="Helical" evidence="14">
    <location>
        <begin position="152"/>
        <end position="172"/>
    </location>
</feature>
<keyword evidence="10 13" id="KW-0675">Receptor</keyword>
<keyword evidence="17" id="KW-1185">Reference proteome</keyword>
<dbReference type="GO" id="GO:0005886">
    <property type="term" value="C:plasma membrane"/>
    <property type="evidence" value="ECO:0007669"/>
    <property type="project" value="UniProtKB-SubCell"/>
</dbReference>
<reference evidence="16" key="1">
    <citation type="submission" date="2025-05" db="UniProtKB">
        <authorList>
            <consortium name="Ensembl"/>
        </authorList>
    </citation>
    <scope>IDENTIFICATION</scope>
</reference>
<comment type="similarity">
    <text evidence="13">Belongs to the G-protein coupled receptor 1 family.</text>
</comment>
<evidence type="ECO:0000256" key="9">
    <source>
        <dbReference type="ARBA" id="ARBA00023157"/>
    </source>
</evidence>
<keyword evidence="12 13" id="KW-0807">Transducer</keyword>
<evidence type="ECO:0000259" key="15">
    <source>
        <dbReference type="PROSITE" id="PS50262"/>
    </source>
</evidence>
<evidence type="ECO:0000256" key="6">
    <source>
        <dbReference type="ARBA" id="ARBA00022989"/>
    </source>
</evidence>
<keyword evidence="8 14" id="KW-0472">Membrane</keyword>
<evidence type="ECO:0000313" key="17">
    <source>
        <dbReference type="Proteomes" id="UP000694427"/>
    </source>
</evidence>
<dbReference type="PROSITE" id="PS50262">
    <property type="entry name" value="G_PROTEIN_RECEP_F1_2"/>
    <property type="match status" value="1"/>
</dbReference>
<keyword evidence="5 14" id="KW-0552">Olfaction</keyword>
<dbReference type="PANTHER" id="PTHR24242:SF359">
    <property type="entry name" value="ODORANT RECEPTOR-RELATED"/>
    <property type="match status" value="1"/>
</dbReference>
<dbReference type="InterPro" id="IPR000276">
    <property type="entry name" value="GPCR_Rhodpsn"/>
</dbReference>
<feature type="transmembrane region" description="Helical" evidence="14">
    <location>
        <begin position="34"/>
        <end position="62"/>
    </location>
</feature>
<evidence type="ECO:0000256" key="7">
    <source>
        <dbReference type="ARBA" id="ARBA00023040"/>
    </source>
</evidence>
<evidence type="ECO:0000256" key="13">
    <source>
        <dbReference type="RuleBase" id="RU000688"/>
    </source>
</evidence>
<keyword evidence="7 13" id="KW-0297">G-protein coupled receptor</keyword>
<keyword evidence="3 14" id="KW-0716">Sensory transduction</keyword>
<dbReference type="Ensembl" id="ENSCCRT00020035910.1">
    <property type="protein sequence ID" value="ENSCCRP00020032832.1"/>
    <property type="gene ID" value="ENSCCRG00020014852.1"/>
</dbReference>
<dbReference type="PANTHER" id="PTHR24242">
    <property type="entry name" value="G-PROTEIN COUPLED RECEPTOR"/>
    <property type="match status" value="1"/>
</dbReference>
<dbReference type="Proteomes" id="UP000694701">
    <property type="component" value="Unplaced"/>
</dbReference>
<feature type="transmembrane region" description="Helical" evidence="14">
    <location>
        <begin position="211"/>
        <end position="232"/>
    </location>
</feature>
<dbReference type="Gene3D" id="1.20.1070.10">
    <property type="entry name" value="Rhodopsin 7-helix transmembrane proteins"/>
    <property type="match status" value="1"/>
</dbReference>
<feature type="domain" description="G-protein coupled receptors family 1 profile" evidence="15">
    <location>
        <begin position="52"/>
        <end position="302"/>
    </location>
</feature>
<dbReference type="PRINTS" id="PR00237">
    <property type="entry name" value="GPCRRHODOPSN"/>
</dbReference>
<dbReference type="InterPro" id="IPR017452">
    <property type="entry name" value="GPCR_Rhodpsn_7TM"/>
</dbReference>
<keyword evidence="2 14" id="KW-1003">Cell membrane</keyword>
<sequence length="331" mass="37518">GQKSFTPSKSMADTNFSQITEFYLLGFPGLHSQYFGAVGTFLLFVYVILASGNISIISFILYERSLHKPTYLIFCNLAVCDLLFGTIILPRAAAKYLAKDDYVPFHLCLVQMFFAHYLGTVNSFILLLMALDRFVAVCYPLRYPAVITNQHTACACTVCWLLILGFLPLLTYQTEKLPFCTTNVINQCFCDFNSLARIGCGDKTELRRNALAVSLFVLLGPLIFIIFSYIAIIRSVFKLSSVQARFKTFSTCTPQLSIICLYFLPRCTVYICDVTTEIPTGVRIMLVMWYSILPPVVNPMIYCLRTQEIKAIFMKRMRGKKVNIQLKAFSC</sequence>
<evidence type="ECO:0000256" key="5">
    <source>
        <dbReference type="ARBA" id="ARBA00022725"/>
    </source>
</evidence>
<feature type="transmembrane region" description="Helical" evidence="14">
    <location>
        <begin position="69"/>
        <end position="89"/>
    </location>
</feature>
<dbReference type="Proteomes" id="UP000694427">
    <property type="component" value="Unplaced"/>
</dbReference>
<dbReference type="Pfam" id="PF13853">
    <property type="entry name" value="7tm_4"/>
    <property type="match status" value="1"/>
</dbReference>
<keyword evidence="6 14" id="KW-1133">Transmembrane helix</keyword>
<name>A0A8C2DX08_CYPCA</name>
<accession>A0A8C2DX08</accession>
<evidence type="ECO:0000256" key="8">
    <source>
        <dbReference type="ARBA" id="ARBA00023136"/>
    </source>
</evidence>
<dbReference type="InterPro" id="IPR050939">
    <property type="entry name" value="Olfactory_GPCR1"/>
</dbReference>
<dbReference type="InterPro" id="IPR000725">
    <property type="entry name" value="Olfact_rcpt"/>
</dbReference>
<evidence type="ECO:0000256" key="1">
    <source>
        <dbReference type="ARBA" id="ARBA00004651"/>
    </source>
</evidence>
<evidence type="ECO:0000256" key="3">
    <source>
        <dbReference type="ARBA" id="ARBA00022606"/>
    </source>
</evidence>
<keyword evidence="9" id="KW-1015">Disulfide bond</keyword>
<keyword evidence="11" id="KW-0325">Glycoprotein</keyword>
<evidence type="ECO:0000313" key="16">
    <source>
        <dbReference type="Ensembl" id="ENSCCRP00020032832.1"/>
    </source>
</evidence>
<dbReference type="PRINTS" id="PR00245">
    <property type="entry name" value="OLFACTORYR"/>
</dbReference>